<reference evidence="1 2" key="1">
    <citation type="submission" date="2015-08" db="EMBL/GenBank/DDBJ databases">
        <title>Investigation of the bacterial diversity of lava forest soil.</title>
        <authorList>
            <person name="Lee J.S."/>
        </authorList>
    </citation>
    <scope>NUCLEOTIDE SEQUENCE [LARGE SCALE GENOMIC DNA]</scope>
    <source>
        <strain evidence="1 2">GJW-30</strain>
    </source>
</reference>
<keyword evidence="2" id="KW-1185">Reference proteome</keyword>
<dbReference type="PROSITE" id="PS51318">
    <property type="entry name" value="TAT"/>
    <property type="match status" value="1"/>
</dbReference>
<dbReference type="NCBIfam" id="TIGR01409">
    <property type="entry name" value="TAT_signal_seq"/>
    <property type="match status" value="1"/>
</dbReference>
<evidence type="ECO:0000313" key="1">
    <source>
        <dbReference type="EMBL" id="BAT60401.1"/>
    </source>
</evidence>
<protein>
    <recommendedName>
        <fullName evidence="3">Formate dehydrogenase region TAT target</fullName>
    </recommendedName>
</protein>
<proteinExistence type="predicted"/>
<dbReference type="NCBIfam" id="TIGR02811">
    <property type="entry name" value="formate_TAT"/>
    <property type="match status" value="1"/>
</dbReference>
<organism evidence="1 2">
    <name type="scientific">Variibacter gotjawalensis</name>
    <dbReference type="NCBI Taxonomy" id="1333996"/>
    <lineage>
        <taxon>Bacteria</taxon>
        <taxon>Pseudomonadati</taxon>
        <taxon>Pseudomonadota</taxon>
        <taxon>Alphaproteobacteria</taxon>
        <taxon>Hyphomicrobiales</taxon>
        <taxon>Nitrobacteraceae</taxon>
        <taxon>Variibacter</taxon>
    </lineage>
</organism>
<dbReference type="AlphaFoldDB" id="A0A0S3PWU1"/>
<dbReference type="EMBL" id="AP014946">
    <property type="protein sequence ID" value="BAT60401.1"/>
    <property type="molecule type" value="Genomic_DNA"/>
</dbReference>
<evidence type="ECO:0008006" key="3">
    <source>
        <dbReference type="Google" id="ProtNLM"/>
    </source>
</evidence>
<dbReference type="InterPro" id="IPR006311">
    <property type="entry name" value="TAT_signal"/>
</dbReference>
<dbReference type="KEGG" id="vgo:GJW-30_1_02938"/>
<dbReference type="RefSeq" id="WP_096356571.1">
    <property type="nucleotide sequence ID" value="NZ_AP014946.1"/>
</dbReference>
<dbReference type="PIRSF" id="PIRSF036704">
    <property type="entry name" value="UCP036704"/>
    <property type="match status" value="1"/>
</dbReference>
<evidence type="ECO:0000313" key="2">
    <source>
        <dbReference type="Proteomes" id="UP000236884"/>
    </source>
</evidence>
<accession>A0A0S3PWU1</accession>
<name>A0A0S3PWU1_9BRAD</name>
<sequence>MSEKAGKDFGRRDFLRGFGAGAAGAATVVAAPLISTAEAAESDADKKKARYQETPHVKKFYSVNRYPAKK</sequence>
<dbReference type="InterPro" id="IPR019546">
    <property type="entry name" value="TAT_signal_bac_arc"/>
</dbReference>
<dbReference type="InterPro" id="IPR014177">
    <property type="entry name" value="Formate_DH_TAT-contain"/>
</dbReference>
<gene>
    <name evidence="1" type="ORF">GJW-30_1_02938</name>
</gene>
<dbReference type="Proteomes" id="UP000236884">
    <property type="component" value="Chromosome"/>
</dbReference>